<evidence type="ECO:0000256" key="15">
    <source>
        <dbReference type="RuleBase" id="RU004024"/>
    </source>
</evidence>
<dbReference type="InterPro" id="IPR036257">
    <property type="entry name" value="Cyt_c_oxidase_su2_TM_sf"/>
</dbReference>
<dbReference type="Proteomes" id="UP000707356">
    <property type="component" value="Unassembled WGS sequence"/>
</dbReference>
<feature type="transmembrane region" description="Helical" evidence="16">
    <location>
        <begin position="7"/>
        <end position="24"/>
    </location>
</feature>
<dbReference type="SUPFAM" id="SSF49503">
    <property type="entry name" value="Cupredoxins"/>
    <property type="match status" value="1"/>
</dbReference>
<protein>
    <recommendedName>
        <fullName evidence="15">Cytochrome c oxidase subunit 2</fullName>
        <ecNumber evidence="15">7.1.1.9</ecNumber>
    </recommendedName>
</protein>
<evidence type="ECO:0000256" key="9">
    <source>
        <dbReference type="ARBA" id="ARBA00022989"/>
    </source>
</evidence>
<keyword evidence="9 16" id="KW-1133">Transmembrane helix</keyword>
<accession>A0A951PDY9</accession>
<dbReference type="SUPFAM" id="SSF81464">
    <property type="entry name" value="Cytochrome c oxidase subunit II-like, transmembrane region"/>
    <property type="match status" value="1"/>
</dbReference>
<dbReference type="AlphaFoldDB" id="A0A951PDY9"/>
<feature type="domain" description="Cytochrome oxidase subunit II transmembrane region profile" evidence="18">
    <location>
        <begin position="21"/>
        <end position="119"/>
    </location>
</feature>
<evidence type="ECO:0000256" key="2">
    <source>
        <dbReference type="ARBA" id="ARBA00007866"/>
    </source>
</evidence>
<dbReference type="FunFam" id="1.10.287.90:FF:000013">
    <property type="entry name" value="Cytochrome c oxidase subunit 2"/>
    <property type="match status" value="1"/>
</dbReference>
<dbReference type="Gene3D" id="1.10.287.90">
    <property type="match status" value="1"/>
</dbReference>
<evidence type="ECO:0000256" key="7">
    <source>
        <dbReference type="ARBA" id="ARBA00022967"/>
    </source>
</evidence>
<dbReference type="PROSITE" id="PS50999">
    <property type="entry name" value="COX2_TM"/>
    <property type="match status" value="1"/>
</dbReference>
<dbReference type="PROSITE" id="PS50857">
    <property type="entry name" value="COX2_CUA"/>
    <property type="match status" value="1"/>
</dbReference>
<keyword evidence="10 15" id="KW-0186">Copper</keyword>
<comment type="similarity">
    <text evidence="2 14">Belongs to the cytochrome c oxidase subunit 2 family.</text>
</comment>
<dbReference type="PRINTS" id="PR01166">
    <property type="entry name" value="CYCOXIDASEII"/>
</dbReference>
<keyword evidence="6 15" id="KW-0479">Metal-binding</keyword>
<keyword evidence="7" id="KW-1278">Translocase</keyword>
<name>A0A951PDY9_9CYAN</name>
<evidence type="ECO:0000256" key="12">
    <source>
        <dbReference type="ARBA" id="ARBA00024688"/>
    </source>
</evidence>
<dbReference type="InterPro" id="IPR045187">
    <property type="entry name" value="CcO_II"/>
</dbReference>
<gene>
    <name evidence="19" type="ORF">KME07_14565</name>
</gene>
<organism evidence="19 20">
    <name type="scientific">Pegethrix bostrychoides GSE-TBD4-15B</name>
    <dbReference type="NCBI Taxonomy" id="2839662"/>
    <lineage>
        <taxon>Bacteria</taxon>
        <taxon>Bacillati</taxon>
        <taxon>Cyanobacteriota</taxon>
        <taxon>Cyanophyceae</taxon>
        <taxon>Oculatellales</taxon>
        <taxon>Oculatellaceae</taxon>
        <taxon>Pegethrix</taxon>
    </lineage>
</organism>
<comment type="caution">
    <text evidence="19">The sequence shown here is derived from an EMBL/GenBank/DDBJ whole genome shotgun (WGS) entry which is preliminary data.</text>
</comment>
<dbReference type="Pfam" id="PF00116">
    <property type="entry name" value="COX2"/>
    <property type="match status" value="1"/>
</dbReference>
<comment type="catalytic activity">
    <reaction evidence="13 15">
        <text>4 Fe(II)-[cytochrome c] + O2 + 8 H(+)(in) = 4 Fe(III)-[cytochrome c] + 2 H2O + 4 H(+)(out)</text>
        <dbReference type="Rhea" id="RHEA:11436"/>
        <dbReference type="Rhea" id="RHEA-COMP:10350"/>
        <dbReference type="Rhea" id="RHEA-COMP:14399"/>
        <dbReference type="ChEBI" id="CHEBI:15377"/>
        <dbReference type="ChEBI" id="CHEBI:15378"/>
        <dbReference type="ChEBI" id="CHEBI:15379"/>
        <dbReference type="ChEBI" id="CHEBI:29033"/>
        <dbReference type="ChEBI" id="CHEBI:29034"/>
        <dbReference type="EC" id="7.1.1.9"/>
    </reaction>
</comment>
<keyword evidence="5 14" id="KW-0812">Transmembrane</keyword>
<feature type="domain" description="Cytochrome oxidase subunit II copper A binding" evidence="17">
    <location>
        <begin position="173"/>
        <end position="284"/>
    </location>
</feature>
<evidence type="ECO:0000259" key="18">
    <source>
        <dbReference type="PROSITE" id="PS50999"/>
    </source>
</evidence>
<evidence type="ECO:0000256" key="6">
    <source>
        <dbReference type="ARBA" id="ARBA00022723"/>
    </source>
</evidence>
<evidence type="ECO:0000259" key="17">
    <source>
        <dbReference type="PROSITE" id="PS50857"/>
    </source>
</evidence>
<dbReference type="GO" id="GO:0042773">
    <property type="term" value="P:ATP synthesis coupled electron transport"/>
    <property type="evidence" value="ECO:0007669"/>
    <property type="project" value="TreeGrafter"/>
</dbReference>
<evidence type="ECO:0000256" key="16">
    <source>
        <dbReference type="SAM" id="Phobius"/>
    </source>
</evidence>
<proteinExistence type="inferred from homology"/>
<sequence>MNIPSSILTMLAGIALTLASLWYGQNHGLMPVEASKDAALVDDLFNAMMTVGAGIFFLVEGVILVCIFKFRRKKGDTTDGPPIEGNIPLEILWTAIPVVIVLVIGVYSFEIYRVEGGFDPEAAEQPAIVQVAMLPGSGLEAGLMDAQPAPKGMKHHSHMALGVGGSPESAQNAPDLTVNVLGLQYAWIFTYPDSGVTAGELHIPVGKDIKLTIKAQDVIHAFWLPQFRLKQDAIPGQDAELRFKPTLAGEYPIVCAELCGAYHGAMASKLYVMEQDDYDAWLQQQVAALDEPQTVASKPDEINADAAYLAPFASQFADQTGVDAELLQQLHPLHNHELMKAMQPPVDPAAVSALPAA</sequence>
<evidence type="ECO:0000313" key="19">
    <source>
        <dbReference type="EMBL" id="MBW4466644.1"/>
    </source>
</evidence>
<evidence type="ECO:0000256" key="5">
    <source>
        <dbReference type="ARBA" id="ARBA00022692"/>
    </source>
</evidence>
<dbReference type="Pfam" id="PF02790">
    <property type="entry name" value="COX2_TM"/>
    <property type="match status" value="1"/>
</dbReference>
<dbReference type="PANTHER" id="PTHR22888">
    <property type="entry name" value="CYTOCHROME C OXIDASE, SUBUNIT II"/>
    <property type="match status" value="1"/>
</dbReference>
<evidence type="ECO:0000256" key="3">
    <source>
        <dbReference type="ARBA" id="ARBA00022448"/>
    </source>
</evidence>
<evidence type="ECO:0000256" key="4">
    <source>
        <dbReference type="ARBA" id="ARBA00022660"/>
    </source>
</evidence>
<dbReference type="EMBL" id="JAHHHV010000069">
    <property type="protein sequence ID" value="MBW4466644.1"/>
    <property type="molecule type" value="Genomic_DNA"/>
</dbReference>
<evidence type="ECO:0000256" key="14">
    <source>
        <dbReference type="RuleBase" id="RU000456"/>
    </source>
</evidence>
<evidence type="ECO:0000313" key="20">
    <source>
        <dbReference type="Proteomes" id="UP000707356"/>
    </source>
</evidence>
<reference evidence="19" key="1">
    <citation type="submission" date="2021-05" db="EMBL/GenBank/DDBJ databases">
        <authorList>
            <person name="Pietrasiak N."/>
            <person name="Ward R."/>
            <person name="Stajich J.E."/>
            <person name="Kurbessoian T."/>
        </authorList>
    </citation>
    <scope>NUCLEOTIDE SEQUENCE</scope>
    <source>
        <strain evidence="19">GSE-TBD4-15B</strain>
    </source>
</reference>
<dbReference type="InterPro" id="IPR011759">
    <property type="entry name" value="Cyt_c_oxidase_su2_TM_dom"/>
</dbReference>
<dbReference type="InterPro" id="IPR002429">
    <property type="entry name" value="CcO_II-like_C"/>
</dbReference>
<dbReference type="InterPro" id="IPR001505">
    <property type="entry name" value="Copper_CuA"/>
</dbReference>
<feature type="transmembrane region" description="Helical" evidence="16">
    <location>
        <begin position="91"/>
        <end position="109"/>
    </location>
</feature>
<dbReference type="InterPro" id="IPR008972">
    <property type="entry name" value="Cupredoxin"/>
</dbReference>
<comment type="cofactor">
    <cofactor evidence="15">
        <name>Cu cation</name>
        <dbReference type="ChEBI" id="CHEBI:23378"/>
    </cofactor>
    <text evidence="15">Binds a copper A center.</text>
</comment>
<dbReference type="GO" id="GO:0004129">
    <property type="term" value="F:cytochrome-c oxidase activity"/>
    <property type="evidence" value="ECO:0007669"/>
    <property type="project" value="UniProtKB-EC"/>
</dbReference>
<evidence type="ECO:0000256" key="10">
    <source>
        <dbReference type="ARBA" id="ARBA00023008"/>
    </source>
</evidence>
<dbReference type="CDD" id="cd13919">
    <property type="entry name" value="CuRO_HCO_II_like_5"/>
    <property type="match status" value="1"/>
</dbReference>
<dbReference type="PANTHER" id="PTHR22888:SF9">
    <property type="entry name" value="CYTOCHROME C OXIDASE SUBUNIT 2"/>
    <property type="match status" value="1"/>
</dbReference>
<keyword evidence="3 14" id="KW-0813">Transport</keyword>
<dbReference type="GO" id="GO:0005886">
    <property type="term" value="C:plasma membrane"/>
    <property type="evidence" value="ECO:0007669"/>
    <property type="project" value="UniProtKB-SubCell"/>
</dbReference>
<dbReference type="GO" id="GO:0005507">
    <property type="term" value="F:copper ion binding"/>
    <property type="evidence" value="ECO:0007669"/>
    <property type="project" value="InterPro"/>
</dbReference>
<dbReference type="EC" id="7.1.1.9" evidence="15"/>
<evidence type="ECO:0000256" key="8">
    <source>
        <dbReference type="ARBA" id="ARBA00022982"/>
    </source>
</evidence>
<evidence type="ECO:0000256" key="1">
    <source>
        <dbReference type="ARBA" id="ARBA00004141"/>
    </source>
</evidence>
<keyword evidence="4 14" id="KW-0679">Respiratory chain</keyword>
<dbReference type="Gene3D" id="2.60.40.420">
    <property type="entry name" value="Cupredoxins - blue copper proteins"/>
    <property type="match status" value="1"/>
</dbReference>
<evidence type="ECO:0000256" key="13">
    <source>
        <dbReference type="ARBA" id="ARBA00047816"/>
    </source>
</evidence>
<feature type="transmembrane region" description="Helical" evidence="16">
    <location>
        <begin position="44"/>
        <end position="70"/>
    </location>
</feature>
<evidence type="ECO:0000256" key="11">
    <source>
        <dbReference type="ARBA" id="ARBA00023136"/>
    </source>
</evidence>
<keyword evidence="11 16" id="KW-0472">Membrane</keyword>
<comment type="subcellular location">
    <subcellularLocation>
        <location evidence="14">Cell membrane</location>
        <topology evidence="14">Multi-pass membrane protein</topology>
    </subcellularLocation>
    <subcellularLocation>
        <location evidence="1">Membrane</location>
        <topology evidence="1">Multi-pass membrane protein</topology>
    </subcellularLocation>
</comment>
<comment type="function">
    <text evidence="12 15">Subunits I and II form the functional core of the enzyme complex. Electrons originating in cytochrome c are transferred via heme a and Cu(A) to the binuclear center formed by heme a3 and Cu(B).</text>
</comment>
<reference evidence="19" key="2">
    <citation type="journal article" date="2022" name="Microbiol. Resour. Announc.">
        <title>Metagenome Sequencing to Explore Phylogenomics of Terrestrial Cyanobacteria.</title>
        <authorList>
            <person name="Ward R.D."/>
            <person name="Stajich J.E."/>
            <person name="Johansen J.R."/>
            <person name="Huntemann M."/>
            <person name="Clum A."/>
            <person name="Foster B."/>
            <person name="Foster B."/>
            <person name="Roux S."/>
            <person name="Palaniappan K."/>
            <person name="Varghese N."/>
            <person name="Mukherjee S."/>
            <person name="Reddy T.B.K."/>
            <person name="Daum C."/>
            <person name="Copeland A."/>
            <person name="Chen I.A."/>
            <person name="Ivanova N.N."/>
            <person name="Kyrpides N.C."/>
            <person name="Shapiro N."/>
            <person name="Eloe-Fadrosh E.A."/>
            <person name="Pietrasiak N."/>
        </authorList>
    </citation>
    <scope>NUCLEOTIDE SEQUENCE</scope>
    <source>
        <strain evidence="19">GSE-TBD4-15B</strain>
    </source>
</reference>
<keyword evidence="8 14" id="KW-0249">Electron transport</keyword>
<dbReference type="PROSITE" id="PS00078">
    <property type="entry name" value="COX2"/>
    <property type="match status" value="1"/>
</dbReference>